<evidence type="ECO:0000256" key="3">
    <source>
        <dbReference type="ARBA" id="ARBA00022764"/>
    </source>
</evidence>
<name>A0A3M0CYG8_9PROT</name>
<comment type="caution">
    <text evidence="6">The sequence shown here is derived from an EMBL/GenBank/DDBJ whole genome shotgun (WGS) entry which is preliminary data.</text>
</comment>
<sequence>MSAFDSIALAAVPGRRTTLFRAKGGASLPPALSRSWKALKHWAYGTKLYEFRLKGRHPVQLLSSPDDPHPGNGTRGSALIAGDMIVGPYNLKTGDGFWRDVAAAPAPLARHAACFRFLGDLAALSSQKSARETAERLTRAWLEEDCAWNPMKWSPDDIAERIVNWIVHAPLVLSSLDLVYRSRLLHCMARQIRHLANTHRDTVPGLGPVRSAAALTLAGLALPSSRTWCVRGEKALNRAIARFILADGGPASRNPGDLVPLIRLLVILRSAYLDREDVPPETIQHTLDRVGPFVRGLRLSDGSFAHVNGAANDDVTGLDALLAASNASGKALENASHSGYQRLSAGRGTVVCDAGPPPAPKLSACAHAGTAAFEMSSGRQRLIVNMGHADTPPPLAGLDDLTRTSAAHSTLILDNRNSSRLLPNGQIGKGVTSVQIERHSSERGDRITLVHDGYAARFGVKHQRTLSLSPDGLVLEGQDKLVGKPSRFLNGCNACLRFHLHPDIQAAIAPDGRVVLETPSGEGWLFSANNGDIALDDSLYLPRRDEIVACQQIVVIVTPSSLKEDGCVWRLARDPLA</sequence>
<dbReference type="Pfam" id="PF07940">
    <property type="entry name" value="Hepar_II_III_C"/>
    <property type="match status" value="1"/>
</dbReference>
<evidence type="ECO:0000256" key="1">
    <source>
        <dbReference type="ARBA" id="ARBA00004418"/>
    </source>
</evidence>
<accession>A0A3M0CYG8</accession>
<evidence type="ECO:0000256" key="2">
    <source>
        <dbReference type="ARBA" id="ARBA00022729"/>
    </source>
</evidence>
<dbReference type="GO" id="GO:0042597">
    <property type="term" value="C:periplasmic space"/>
    <property type="evidence" value="ECO:0007669"/>
    <property type="project" value="UniProtKB-SubCell"/>
</dbReference>
<dbReference type="AlphaFoldDB" id="A0A3M0CYG8"/>
<protein>
    <submittedName>
        <fullName evidence="6">Putative heparinase superfamily protein</fullName>
    </submittedName>
</protein>
<keyword evidence="3" id="KW-0574">Periplasm</keyword>
<reference evidence="6 7" key="1">
    <citation type="submission" date="2018-10" db="EMBL/GenBank/DDBJ databases">
        <title>Genomic Encyclopedia of Archaeal and Bacterial Type Strains, Phase II (KMG-II): from individual species to whole genera.</title>
        <authorList>
            <person name="Goeker M."/>
        </authorList>
    </citation>
    <scope>NUCLEOTIDE SEQUENCE [LARGE SCALE GENOMIC DNA]</scope>
    <source>
        <strain evidence="6 7">DSM 25217</strain>
    </source>
</reference>
<keyword evidence="2" id="KW-0732">Signal</keyword>
<dbReference type="RefSeq" id="WP_121936911.1">
    <property type="nucleotide sequence ID" value="NZ_REFR01000002.1"/>
</dbReference>
<dbReference type="InParanoid" id="A0A3M0CYG8"/>
<proteinExistence type="predicted"/>
<dbReference type="InterPro" id="IPR012480">
    <property type="entry name" value="Hepar_II_III_C"/>
</dbReference>
<dbReference type="Gene3D" id="1.50.10.100">
    <property type="entry name" value="Chondroitin AC/alginate lyase"/>
    <property type="match status" value="1"/>
</dbReference>
<dbReference type="SUPFAM" id="SSF48230">
    <property type="entry name" value="Chondroitin AC/alginate lyase"/>
    <property type="match status" value="1"/>
</dbReference>
<dbReference type="GO" id="GO:0016829">
    <property type="term" value="F:lyase activity"/>
    <property type="evidence" value="ECO:0007669"/>
    <property type="project" value="UniProtKB-KW"/>
</dbReference>
<dbReference type="PANTHER" id="PTHR39210">
    <property type="entry name" value="HEPARIN-SULFATE LYASE"/>
    <property type="match status" value="1"/>
</dbReference>
<organism evidence="6 7">
    <name type="scientific">Eilatimonas milleporae</name>
    <dbReference type="NCBI Taxonomy" id="911205"/>
    <lineage>
        <taxon>Bacteria</taxon>
        <taxon>Pseudomonadati</taxon>
        <taxon>Pseudomonadota</taxon>
        <taxon>Alphaproteobacteria</taxon>
        <taxon>Kordiimonadales</taxon>
        <taxon>Kordiimonadaceae</taxon>
        <taxon>Eilatimonas</taxon>
    </lineage>
</organism>
<dbReference type="Proteomes" id="UP000271227">
    <property type="component" value="Unassembled WGS sequence"/>
</dbReference>
<comment type="subcellular location">
    <subcellularLocation>
        <location evidence="1">Periplasm</location>
    </subcellularLocation>
</comment>
<keyword evidence="4" id="KW-0456">Lyase</keyword>
<evidence type="ECO:0000256" key="4">
    <source>
        <dbReference type="ARBA" id="ARBA00023239"/>
    </source>
</evidence>
<gene>
    <name evidence="6" type="ORF">BXY39_0123</name>
</gene>
<dbReference type="Gene3D" id="2.70.98.70">
    <property type="match status" value="1"/>
</dbReference>
<feature type="domain" description="Heparinase II/III-like C-terminal" evidence="5">
    <location>
        <begin position="329"/>
        <end position="558"/>
    </location>
</feature>
<dbReference type="PANTHER" id="PTHR39210:SF1">
    <property type="entry name" value="HEPARIN-SULFATE LYASE"/>
    <property type="match status" value="1"/>
</dbReference>
<evidence type="ECO:0000259" key="5">
    <source>
        <dbReference type="Pfam" id="PF07940"/>
    </source>
</evidence>
<evidence type="ECO:0000313" key="6">
    <source>
        <dbReference type="EMBL" id="RMB12699.1"/>
    </source>
</evidence>
<dbReference type="OrthoDB" id="9787373at2"/>
<dbReference type="InterPro" id="IPR008929">
    <property type="entry name" value="Chondroitin_lyas"/>
</dbReference>
<evidence type="ECO:0000313" key="7">
    <source>
        <dbReference type="Proteomes" id="UP000271227"/>
    </source>
</evidence>
<keyword evidence="7" id="KW-1185">Reference proteome</keyword>
<dbReference type="EMBL" id="REFR01000002">
    <property type="protein sequence ID" value="RMB12699.1"/>
    <property type="molecule type" value="Genomic_DNA"/>
</dbReference>